<gene>
    <name evidence="2" type="ORF">GRS66_002098</name>
</gene>
<keyword evidence="1" id="KW-0812">Transmembrane</keyword>
<keyword evidence="1" id="KW-1133">Transmembrane helix</keyword>
<proteinExistence type="predicted"/>
<dbReference type="OrthoDB" id="4056488at2759"/>
<dbReference type="Proteomes" id="UP000501346">
    <property type="component" value="Chromosome ScVIII"/>
</dbReference>
<dbReference type="EMBL" id="CP048989">
    <property type="protein sequence ID" value="QID79804.1"/>
    <property type="molecule type" value="Genomic_DNA"/>
</dbReference>
<accession>A0A6C1DUD4</accession>
<evidence type="ECO:0000313" key="3">
    <source>
        <dbReference type="Proteomes" id="UP000501346"/>
    </source>
</evidence>
<evidence type="ECO:0000256" key="1">
    <source>
        <dbReference type="SAM" id="Phobius"/>
    </source>
</evidence>
<evidence type="ECO:0000313" key="2">
    <source>
        <dbReference type="EMBL" id="QID79804.1"/>
    </source>
</evidence>
<keyword evidence="3" id="KW-1185">Reference proteome</keyword>
<dbReference type="InterPro" id="IPR001142">
    <property type="entry name" value="DUP/COS"/>
</dbReference>
<name>A0A6C1DUD4_SACPS</name>
<keyword evidence="1" id="KW-0472">Membrane</keyword>
<dbReference type="AlphaFoldDB" id="A0A6C1DUD4"/>
<reference evidence="2 3" key="1">
    <citation type="journal article" date="2019" name="BMC Genomics">
        <title>Chromosome level assembly and comparative genome analysis confirm lager-brewing yeasts originated from a single hybridization.</title>
        <authorList>
            <person name="Salazar A.N."/>
            <person name="Gorter de Vries A.R."/>
            <person name="van den Broek M."/>
            <person name="Brouwers N."/>
            <person name="de la Torre Cortes P."/>
            <person name="Kuijpers N.G.A."/>
            <person name="Daran J.G."/>
            <person name="Abeel T."/>
        </authorList>
    </citation>
    <scope>NUCLEOTIDE SEQUENCE [LARGE SCALE GENOMIC DNA]</scope>
    <source>
        <strain evidence="2 3">CBS 1483</strain>
    </source>
</reference>
<feature type="transmembrane region" description="Helical" evidence="1">
    <location>
        <begin position="45"/>
        <end position="66"/>
    </location>
</feature>
<sequence>MSSELLISDSKPRPEGLRKLCEGETVILPRDITPSKCAYFLKQNIVFISYIFIHIIITIILNRLALSAHGNTLIVILAALLITISLFLLLLLPYLNCSRYKLRCLDDDCKFKLLAEVITHKPNVDLSTWDRIAYDMNQFVYDRRICADRSFFYDGSSCYQVFKKLVATPYLVNSNMNSIDADLEMRSNAATNINDSGNSSLHIELGTYIFKALAVFRNSVDKYWEDKYPEMGVTV</sequence>
<protein>
    <submittedName>
        <fullName evidence="2">Uncharacterized protein</fullName>
    </submittedName>
</protein>
<organism evidence="2 3">
    <name type="scientific">Saccharomyces pastorianus</name>
    <name type="common">Lager yeast</name>
    <name type="synonym">Saccharomyces cerevisiae x Saccharomyces eubayanus</name>
    <dbReference type="NCBI Taxonomy" id="27292"/>
    <lineage>
        <taxon>Eukaryota</taxon>
        <taxon>Fungi</taxon>
        <taxon>Dikarya</taxon>
        <taxon>Ascomycota</taxon>
        <taxon>Saccharomycotina</taxon>
        <taxon>Saccharomycetes</taxon>
        <taxon>Saccharomycetales</taxon>
        <taxon>Saccharomycetaceae</taxon>
        <taxon>Saccharomyces</taxon>
    </lineage>
</organism>
<dbReference type="Pfam" id="PF00674">
    <property type="entry name" value="DUP"/>
    <property type="match status" value="1"/>
</dbReference>
<feature type="transmembrane region" description="Helical" evidence="1">
    <location>
        <begin position="72"/>
        <end position="95"/>
    </location>
</feature>